<dbReference type="AlphaFoldDB" id="X1VHM5"/>
<comment type="caution">
    <text evidence="2">The sequence shown here is derived from an EMBL/GenBank/DDBJ whole genome shotgun (WGS) entry which is preliminary data.</text>
</comment>
<proteinExistence type="predicted"/>
<organism evidence="2">
    <name type="scientific">marine sediment metagenome</name>
    <dbReference type="NCBI Taxonomy" id="412755"/>
    <lineage>
        <taxon>unclassified sequences</taxon>
        <taxon>metagenomes</taxon>
        <taxon>ecological metagenomes</taxon>
    </lineage>
</organism>
<evidence type="ECO:0000256" key="1">
    <source>
        <dbReference type="SAM" id="MobiDB-lite"/>
    </source>
</evidence>
<gene>
    <name evidence="2" type="ORF">S12H4_54035</name>
</gene>
<feature type="region of interest" description="Disordered" evidence="1">
    <location>
        <begin position="39"/>
        <end position="58"/>
    </location>
</feature>
<protein>
    <submittedName>
        <fullName evidence="2">Uncharacterized protein</fullName>
    </submittedName>
</protein>
<dbReference type="EMBL" id="BARW01034482">
    <property type="protein sequence ID" value="GAJ06900.1"/>
    <property type="molecule type" value="Genomic_DNA"/>
</dbReference>
<reference evidence="2" key="1">
    <citation type="journal article" date="2014" name="Front. Microbiol.">
        <title>High frequency of phylogenetically diverse reductive dehalogenase-homologous genes in deep subseafloor sedimentary metagenomes.</title>
        <authorList>
            <person name="Kawai M."/>
            <person name="Futagami T."/>
            <person name="Toyoda A."/>
            <person name="Takaki Y."/>
            <person name="Nishi S."/>
            <person name="Hori S."/>
            <person name="Arai W."/>
            <person name="Tsubouchi T."/>
            <person name="Morono Y."/>
            <person name="Uchiyama I."/>
            <person name="Ito T."/>
            <person name="Fujiyama A."/>
            <person name="Inagaki F."/>
            <person name="Takami H."/>
        </authorList>
    </citation>
    <scope>NUCLEOTIDE SEQUENCE</scope>
    <source>
        <strain evidence="2">Expedition CK06-06</strain>
    </source>
</reference>
<name>X1VHM5_9ZZZZ</name>
<sequence length="74" mass="8399">HGLNEIVSLETLEQVAAEAQDLSDQFQNEIFHLRLKRKLNKKPGSSTPADEVGRLSSEDKDRVLKRAEELIEEV</sequence>
<evidence type="ECO:0000313" key="2">
    <source>
        <dbReference type="EMBL" id="GAJ06900.1"/>
    </source>
</evidence>
<feature type="non-terminal residue" evidence="2">
    <location>
        <position position="1"/>
    </location>
</feature>
<accession>X1VHM5</accession>